<dbReference type="AlphaFoldDB" id="T0YQQ7"/>
<dbReference type="Pfam" id="PF14497">
    <property type="entry name" value="GST_C_3"/>
    <property type="match status" value="1"/>
</dbReference>
<feature type="non-terminal residue" evidence="2">
    <location>
        <position position="1"/>
    </location>
</feature>
<dbReference type="InterPro" id="IPR004046">
    <property type="entry name" value="GST_C"/>
</dbReference>
<gene>
    <name evidence="2" type="ORF">B1B_16928</name>
</gene>
<dbReference type="EMBL" id="AUZY01011292">
    <property type="protein sequence ID" value="EQD35478.1"/>
    <property type="molecule type" value="Genomic_DNA"/>
</dbReference>
<sequence length="164" mass="18990">REGGELPFAPPILKAGPRVLAQTANILYFLGTRHDLAPKEERRRLWIQQLQLTIGDLVDEVHETHHPIASGLYYEEQKREARRRARDFLDNRLPKYLDYFERVLARNPRGGGWLTGARVTYADLSLFQVLVGLAYAFPASMRRAGPRYRRLDALRRAVEARPRI</sequence>
<proteinExistence type="predicted"/>
<dbReference type="GO" id="GO:0004364">
    <property type="term" value="F:glutathione transferase activity"/>
    <property type="evidence" value="ECO:0007669"/>
    <property type="project" value="TreeGrafter"/>
</dbReference>
<dbReference type="InterPro" id="IPR036282">
    <property type="entry name" value="Glutathione-S-Trfase_C_sf"/>
</dbReference>
<dbReference type="InterPro" id="IPR010987">
    <property type="entry name" value="Glutathione-S-Trfase_C-like"/>
</dbReference>
<evidence type="ECO:0000313" key="2">
    <source>
        <dbReference type="EMBL" id="EQD35478.1"/>
    </source>
</evidence>
<dbReference type="PANTHER" id="PTHR11571:SF263">
    <property type="entry name" value="GLUTATHIONE S-TRANSFERASE"/>
    <property type="match status" value="1"/>
</dbReference>
<evidence type="ECO:0000259" key="1">
    <source>
        <dbReference type="PROSITE" id="PS50405"/>
    </source>
</evidence>
<reference evidence="2" key="2">
    <citation type="journal article" date="2014" name="ISME J.">
        <title>Microbial stratification in low pH oxic and suboxic macroscopic growths along an acid mine drainage.</title>
        <authorList>
            <person name="Mendez-Garcia C."/>
            <person name="Mesa V."/>
            <person name="Sprenger R.R."/>
            <person name="Richter M."/>
            <person name="Diez M.S."/>
            <person name="Solano J."/>
            <person name="Bargiela R."/>
            <person name="Golyshina O.V."/>
            <person name="Manteca A."/>
            <person name="Ramos J.L."/>
            <person name="Gallego J.R."/>
            <person name="Llorente I."/>
            <person name="Martins Dos Santos V.A."/>
            <person name="Jensen O.N."/>
            <person name="Pelaez A.I."/>
            <person name="Sanchez J."/>
            <person name="Ferrer M."/>
        </authorList>
    </citation>
    <scope>NUCLEOTIDE SEQUENCE</scope>
</reference>
<reference evidence="2" key="1">
    <citation type="submission" date="2013-08" db="EMBL/GenBank/DDBJ databases">
        <authorList>
            <person name="Mendez C."/>
            <person name="Richter M."/>
            <person name="Ferrer M."/>
            <person name="Sanchez J."/>
        </authorList>
    </citation>
    <scope>NUCLEOTIDE SEQUENCE</scope>
</reference>
<dbReference type="PANTHER" id="PTHR11571">
    <property type="entry name" value="GLUTATHIONE S-TRANSFERASE"/>
    <property type="match status" value="1"/>
</dbReference>
<accession>T0YQQ7</accession>
<dbReference type="InterPro" id="IPR050213">
    <property type="entry name" value="GST_superfamily"/>
</dbReference>
<dbReference type="PROSITE" id="PS50405">
    <property type="entry name" value="GST_CTER"/>
    <property type="match status" value="1"/>
</dbReference>
<keyword evidence="2" id="KW-0808">Transferase</keyword>
<comment type="caution">
    <text evidence="2">The sequence shown here is derived from an EMBL/GenBank/DDBJ whole genome shotgun (WGS) entry which is preliminary data.</text>
</comment>
<feature type="non-terminal residue" evidence="2">
    <location>
        <position position="164"/>
    </location>
</feature>
<organism evidence="2">
    <name type="scientific">mine drainage metagenome</name>
    <dbReference type="NCBI Taxonomy" id="410659"/>
    <lineage>
        <taxon>unclassified sequences</taxon>
        <taxon>metagenomes</taxon>
        <taxon>ecological metagenomes</taxon>
    </lineage>
</organism>
<dbReference type="SUPFAM" id="SSF47616">
    <property type="entry name" value="GST C-terminal domain-like"/>
    <property type="match status" value="1"/>
</dbReference>
<dbReference type="GO" id="GO:0006749">
    <property type="term" value="P:glutathione metabolic process"/>
    <property type="evidence" value="ECO:0007669"/>
    <property type="project" value="TreeGrafter"/>
</dbReference>
<feature type="domain" description="GST C-terminal" evidence="1">
    <location>
        <begin position="40"/>
        <end position="164"/>
    </location>
</feature>
<dbReference type="Gene3D" id="1.20.1050.10">
    <property type="match status" value="1"/>
</dbReference>
<dbReference type="CDD" id="cd03192">
    <property type="entry name" value="GST_C_Sigma_like"/>
    <property type="match status" value="1"/>
</dbReference>
<dbReference type="FunFam" id="1.20.1050.10:FF:000051">
    <property type="entry name" value="Glutathione S-transferase"/>
    <property type="match status" value="1"/>
</dbReference>
<name>T0YQQ7_9ZZZZ</name>
<protein>
    <submittedName>
        <fullName evidence="2">Glutathione S-transferase domain-containing protein</fullName>
    </submittedName>
</protein>